<feature type="domain" description="Protein kinase" evidence="1">
    <location>
        <begin position="1"/>
        <end position="241"/>
    </location>
</feature>
<dbReference type="EMBL" id="BARU01016781">
    <property type="protein sequence ID" value="GAH52484.1"/>
    <property type="molecule type" value="Genomic_DNA"/>
</dbReference>
<evidence type="ECO:0000313" key="2">
    <source>
        <dbReference type="EMBL" id="GAH52484.1"/>
    </source>
</evidence>
<reference evidence="2" key="1">
    <citation type="journal article" date="2014" name="Front. Microbiol.">
        <title>High frequency of phylogenetically diverse reductive dehalogenase-homologous genes in deep subseafloor sedimentary metagenomes.</title>
        <authorList>
            <person name="Kawai M."/>
            <person name="Futagami T."/>
            <person name="Toyoda A."/>
            <person name="Takaki Y."/>
            <person name="Nishi S."/>
            <person name="Hori S."/>
            <person name="Arai W."/>
            <person name="Tsubouchi T."/>
            <person name="Morono Y."/>
            <person name="Uchiyama I."/>
            <person name="Ito T."/>
            <person name="Fujiyama A."/>
            <person name="Inagaki F."/>
            <person name="Takami H."/>
        </authorList>
    </citation>
    <scope>NUCLEOTIDE SEQUENCE</scope>
    <source>
        <strain evidence="2">Expedition CK06-06</strain>
    </source>
</reference>
<name>X1HFA0_9ZZZZ</name>
<dbReference type="Gene3D" id="1.10.510.10">
    <property type="entry name" value="Transferase(Phosphotransferase) domain 1"/>
    <property type="match status" value="1"/>
</dbReference>
<dbReference type="AlphaFoldDB" id="X1HFA0"/>
<feature type="non-terminal residue" evidence="2">
    <location>
        <position position="241"/>
    </location>
</feature>
<dbReference type="GO" id="GO:0004672">
    <property type="term" value="F:protein kinase activity"/>
    <property type="evidence" value="ECO:0007669"/>
    <property type="project" value="InterPro"/>
</dbReference>
<proteinExistence type="predicted"/>
<dbReference type="SUPFAM" id="SSF56112">
    <property type="entry name" value="Protein kinase-like (PK-like)"/>
    <property type="match status" value="1"/>
</dbReference>
<accession>X1HFA0</accession>
<evidence type="ECO:0000259" key="1">
    <source>
        <dbReference type="PROSITE" id="PS50011"/>
    </source>
</evidence>
<sequence>MNEENKPDGFFIKVLPKGYKIPGRANSLREEYQILKRLEGVIGIPQKVSFETRENLDYLQSQFIKGRQIGFYQFYPQKMMPVSIKLSDIVTRIHRKGVHHRDFRPDHVKIDKNGDVYLLDFDQAIIGDPRLNLDFLSFRNPRGQNRNDKPWIGLRYLTDSILGFGEKIEQTLETLRIVWKMGARSEANAPNHNICYYSWDFLGHHFPGERDWLTRWDPIFSKLGDRFRGSKILELGCNLGM</sequence>
<dbReference type="InterPro" id="IPR011009">
    <property type="entry name" value="Kinase-like_dom_sf"/>
</dbReference>
<gene>
    <name evidence="2" type="ORF">S03H2_27871</name>
</gene>
<dbReference type="InterPro" id="IPR000719">
    <property type="entry name" value="Prot_kinase_dom"/>
</dbReference>
<dbReference type="PROSITE" id="PS50011">
    <property type="entry name" value="PROTEIN_KINASE_DOM"/>
    <property type="match status" value="1"/>
</dbReference>
<comment type="caution">
    <text evidence="2">The sequence shown here is derived from an EMBL/GenBank/DDBJ whole genome shotgun (WGS) entry which is preliminary data.</text>
</comment>
<organism evidence="2">
    <name type="scientific">marine sediment metagenome</name>
    <dbReference type="NCBI Taxonomy" id="412755"/>
    <lineage>
        <taxon>unclassified sequences</taxon>
        <taxon>metagenomes</taxon>
        <taxon>ecological metagenomes</taxon>
    </lineage>
</organism>
<dbReference type="GO" id="GO:0005524">
    <property type="term" value="F:ATP binding"/>
    <property type="evidence" value="ECO:0007669"/>
    <property type="project" value="InterPro"/>
</dbReference>
<protein>
    <recommendedName>
        <fullName evidence="1">Protein kinase domain-containing protein</fullName>
    </recommendedName>
</protein>